<accession>A0ABS6VFJ2</accession>
<name>A0ABS6VFJ2_9GAMM</name>
<dbReference type="RefSeq" id="WP_096011939.1">
    <property type="nucleotide sequence ID" value="NZ_CP193910.1"/>
</dbReference>
<sequence>MKLLAAAGIYLLAIMKCAYAIEYEWPIVSGVDVTLTSSNSATYVVHFEKTTINDPTITKTTTMLQAARAHGMPEIQTYSYVIYHRHNNDSHPDDPIASYVQVSSASTGVNFANFAADITSRTAGTTRTHYHSGSSNGSECVGATLTAGGQGNSYYTWLSRTWNGGVQGGCIGTPPVNQWCALTTPVLNVSYGTLTVGEAEGFSRVASVQVECTTGMKYTLRLPTGDQRIALNNGGTASIAADGHALGETLEGQAGENEVNLAVTLHGPFERTGAFEGSGVLFVSYP</sequence>
<protein>
    <recommendedName>
        <fullName evidence="3">Adhesin</fullName>
    </recommendedName>
</protein>
<dbReference type="Proteomes" id="UP001197236">
    <property type="component" value="Unassembled WGS sequence"/>
</dbReference>
<evidence type="ECO:0000313" key="1">
    <source>
        <dbReference type="EMBL" id="MBW1258069.1"/>
    </source>
</evidence>
<dbReference type="Gene3D" id="2.60.40.1090">
    <property type="entry name" value="Fimbrial-type adhesion domain"/>
    <property type="match status" value="1"/>
</dbReference>
<comment type="caution">
    <text evidence="1">The sequence shown here is derived from an EMBL/GenBank/DDBJ whole genome shotgun (WGS) entry which is preliminary data.</text>
</comment>
<keyword evidence="2" id="KW-1185">Reference proteome</keyword>
<reference evidence="1 2" key="1">
    <citation type="submission" date="2021-07" db="EMBL/GenBank/DDBJ databases">
        <title>A novel phosphonate cluster across the Pantoea species complex is important for pathogenicity in onion.</title>
        <authorList>
            <person name="Zhao M."/>
            <person name="Stice S."/>
            <person name="Shin G.Y."/>
            <person name="Coutinho T."/>
            <person name="Gitaitis R."/>
            <person name="Kvitko B."/>
            <person name="Dutta B."/>
        </authorList>
    </citation>
    <scope>NUCLEOTIDE SEQUENCE [LARGE SCALE GENOMIC DNA]</scope>
    <source>
        <strain evidence="1 2">BD 382</strain>
    </source>
</reference>
<gene>
    <name evidence="1" type="ORF">KYI95_12860</name>
</gene>
<evidence type="ECO:0008006" key="3">
    <source>
        <dbReference type="Google" id="ProtNLM"/>
    </source>
</evidence>
<organism evidence="1 2">
    <name type="scientific">Pantoea allii</name>
    <dbReference type="NCBI Taxonomy" id="574096"/>
    <lineage>
        <taxon>Bacteria</taxon>
        <taxon>Pseudomonadati</taxon>
        <taxon>Pseudomonadota</taxon>
        <taxon>Gammaproteobacteria</taxon>
        <taxon>Enterobacterales</taxon>
        <taxon>Erwiniaceae</taxon>
        <taxon>Pantoea</taxon>
    </lineage>
</organism>
<dbReference type="InterPro" id="IPR036937">
    <property type="entry name" value="Adhesion_dom_fimbrial_sf"/>
</dbReference>
<proteinExistence type="predicted"/>
<evidence type="ECO:0000313" key="2">
    <source>
        <dbReference type="Proteomes" id="UP001197236"/>
    </source>
</evidence>
<dbReference type="EMBL" id="JAHVXZ010000006">
    <property type="protein sequence ID" value="MBW1258069.1"/>
    <property type="molecule type" value="Genomic_DNA"/>
</dbReference>